<dbReference type="EMBL" id="AWUE01020198">
    <property type="protein sequence ID" value="OMO69516.1"/>
    <property type="molecule type" value="Genomic_DNA"/>
</dbReference>
<comment type="caution">
    <text evidence="2">The sequence shown here is derived from an EMBL/GenBank/DDBJ whole genome shotgun (WGS) entry which is preliminary data.</text>
</comment>
<dbReference type="Proteomes" id="UP000187203">
    <property type="component" value="Unassembled WGS sequence"/>
</dbReference>
<proteinExistence type="predicted"/>
<name>A0A1R3HGM3_9ROSI</name>
<dbReference type="AlphaFoldDB" id="A0A1R3HGM3"/>
<feature type="compositionally biased region" description="Basic residues" evidence="1">
    <location>
        <begin position="1"/>
        <end position="10"/>
    </location>
</feature>
<accession>A0A1R3HGM3</accession>
<reference evidence="3" key="1">
    <citation type="submission" date="2013-09" db="EMBL/GenBank/DDBJ databases">
        <title>Corchorus olitorius genome sequencing.</title>
        <authorList>
            <person name="Alam M."/>
            <person name="Haque M.S."/>
            <person name="Islam M.S."/>
            <person name="Emdad E.M."/>
            <person name="Islam M.M."/>
            <person name="Ahmed B."/>
            <person name="Halim A."/>
            <person name="Hossen Q.M.M."/>
            <person name="Hossain M.Z."/>
            <person name="Ahmed R."/>
            <person name="Khan M.M."/>
            <person name="Islam R."/>
            <person name="Rashid M.M."/>
            <person name="Khan S.A."/>
            <person name="Rahman M.S."/>
            <person name="Alam M."/>
            <person name="Yahiya A.S."/>
            <person name="Khan M.S."/>
            <person name="Azam M.S."/>
            <person name="Haque T."/>
            <person name="Lashkar M.Z.H."/>
            <person name="Akhand A.I."/>
            <person name="Morshed G."/>
            <person name="Roy S."/>
            <person name="Uddin K.S."/>
            <person name="Rabeya T."/>
            <person name="Hossain A.S."/>
            <person name="Chowdhury A."/>
            <person name="Snigdha A.R."/>
            <person name="Mortoza M.S."/>
            <person name="Matin S.A."/>
            <person name="Hoque S.M.E."/>
            <person name="Islam M.K."/>
            <person name="Roy D.K."/>
            <person name="Haider R."/>
            <person name="Moosa M.M."/>
            <person name="Elias S.M."/>
            <person name="Hasan A.M."/>
            <person name="Jahan S."/>
            <person name="Shafiuddin M."/>
            <person name="Mahmood N."/>
            <person name="Shommy N.S."/>
        </authorList>
    </citation>
    <scope>NUCLEOTIDE SEQUENCE [LARGE SCALE GENOMIC DNA]</scope>
    <source>
        <strain evidence="3">cv. O-4</strain>
    </source>
</reference>
<gene>
    <name evidence="2" type="ORF">COLO4_29023</name>
</gene>
<evidence type="ECO:0000313" key="2">
    <source>
        <dbReference type="EMBL" id="OMO69516.1"/>
    </source>
</evidence>
<evidence type="ECO:0000256" key="1">
    <source>
        <dbReference type="SAM" id="MobiDB-lite"/>
    </source>
</evidence>
<sequence>MKKPNRRLKQKSGSDSSSSPLIVSGGKENQDKRLRDLELENKGT</sequence>
<organism evidence="2 3">
    <name type="scientific">Corchorus olitorius</name>
    <dbReference type="NCBI Taxonomy" id="93759"/>
    <lineage>
        <taxon>Eukaryota</taxon>
        <taxon>Viridiplantae</taxon>
        <taxon>Streptophyta</taxon>
        <taxon>Embryophyta</taxon>
        <taxon>Tracheophyta</taxon>
        <taxon>Spermatophyta</taxon>
        <taxon>Magnoliopsida</taxon>
        <taxon>eudicotyledons</taxon>
        <taxon>Gunneridae</taxon>
        <taxon>Pentapetalae</taxon>
        <taxon>rosids</taxon>
        <taxon>malvids</taxon>
        <taxon>Malvales</taxon>
        <taxon>Malvaceae</taxon>
        <taxon>Grewioideae</taxon>
        <taxon>Apeibeae</taxon>
        <taxon>Corchorus</taxon>
    </lineage>
</organism>
<keyword evidence="3" id="KW-1185">Reference proteome</keyword>
<feature type="region of interest" description="Disordered" evidence="1">
    <location>
        <begin position="1"/>
        <end position="44"/>
    </location>
</feature>
<protein>
    <submittedName>
        <fullName evidence="2">Uncharacterized protein</fullName>
    </submittedName>
</protein>
<feature type="compositionally biased region" description="Low complexity" evidence="1">
    <location>
        <begin position="13"/>
        <end position="26"/>
    </location>
</feature>
<feature type="compositionally biased region" description="Basic and acidic residues" evidence="1">
    <location>
        <begin position="28"/>
        <end position="44"/>
    </location>
</feature>
<evidence type="ECO:0000313" key="3">
    <source>
        <dbReference type="Proteomes" id="UP000187203"/>
    </source>
</evidence>